<comment type="caution">
    <text evidence="3">The sequence shown here is derived from an EMBL/GenBank/DDBJ whole genome shotgun (WGS) entry which is preliminary data.</text>
</comment>
<dbReference type="RefSeq" id="WP_342298010.1">
    <property type="nucleotide sequence ID" value="NZ_JBCEVZ010000021.1"/>
</dbReference>
<evidence type="ECO:0000313" key="4">
    <source>
        <dbReference type="Proteomes" id="UP001479606"/>
    </source>
</evidence>
<keyword evidence="3" id="KW-0808">Transferase</keyword>
<dbReference type="PANTHER" id="PTHR34047:SF8">
    <property type="entry name" value="PROTEIN YKFC"/>
    <property type="match status" value="1"/>
</dbReference>
<dbReference type="InterPro" id="IPR051083">
    <property type="entry name" value="GrpII_Intron_Splice-Mob/Def"/>
</dbReference>
<organism evidence="3 4">
    <name type="scientific">Hymenobacter segetis</name>
    <dbReference type="NCBI Taxonomy" id="2025509"/>
    <lineage>
        <taxon>Bacteria</taxon>
        <taxon>Pseudomonadati</taxon>
        <taxon>Bacteroidota</taxon>
        <taxon>Cytophagia</taxon>
        <taxon>Cytophagales</taxon>
        <taxon>Hymenobacteraceae</taxon>
        <taxon>Hymenobacter</taxon>
    </lineage>
</organism>
<dbReference type="Pfam" id="PF00078">
    <property type="entry name" value="RVT_1"/>
    <property type="match status" value="1"/>
</dbReference>
<comment type="similarity">
    <text evidence="1">Belongs to the bacterial reverse transcriptase family.</text>
</comment>
<dbReference type="InterPro" id="IPR043502">
    <property type="entry name" value="DNA/RNA_pol_sf"/>
</dbReference>
<accession>A0ABU9LVK7</accession>
<proteinExistence type="inferred from homology"/>
<reference evidence="3 4" key="1">
    <citation type="journal article" date="2018" name="Arch. Microbiol.">
        <title>Hymenobacter segetis sp. nov., isolated from soil.</title>
        <authorList>
            <person name="Ten L.N."/>
            <person name="Lim S.J."/>
            <person name="Kim B.O."/>
            <person name="Kang I.K."/>
            <person name="Jung H.Y."/>
        </authorList>
    </citation>
    <scope>NUCLEOTIDE SEQUENCE [LARGE SCALE GENOMIC DNA]</scope>
    <source>
        <strain evidence="3 4">S7-3-11</strain>
    </source>
</reference>
<dbReference type="SUPFAM" id="SSF56672">
    <property type="entry name" value="DNA/RNA polymerases"/>
    <property type="match status" value="1"/>
</dbReference>
<keyword evidence="4" id="KW-1185">Reference proteome</keyword>
<dbReference type="GO" id="GO:0003964">
    <property type="term" value="F:RNA-directed DNA polymerase activity"/>
    <property type="evidence" value="ECO:0007669"/>
    <property type="project" value="UniProtKB-KW"/>
</dbReference>
<evidence type="ECO:0000256" key="1">
    <source>
        <dbReference type="ARBA" id="ARBA00034120"/>
    </source>
</evidence>
<dbReference type="CDD" id="cd01646">
    <property type="entry name" value="RT_Bac_retron_I"/>
    <property type="match status" value="1"/>
</dbReference>
<dbReference type="PANTHER" id="PTHR34047">
    <property type="entry name" value="NUCLEAR INTRON MATURASE 1, MITOCHONDRIAL-RELATED"/>
    <property type="match status" value="1"/>
</dbReference>
<keyword evidence="3" id="KW-0548">Nucleotidyltransferase</keyword>
<protein>
    <submittedName>
        <fullName evidence="3">RNA-directed DNA polymerase</fullName>
    </submittedName>
</protein>
<dbReference type="PROSITE" id="PS50878">
    <property type="entry name" value="RT_POL"/>
    <property type="match status" value="1"/>
</dbReference>
<dbReference type="Proteomes" id="UP001479606">
    <property type="component" value="Unassembled WGS sequence"/>
</dbReference>
<keyword evidence="3" id="KW-0695">RNA-directed DNA polymerase</keyword>
<gene>
    <name evidence="3" type="ORF">AAFH49_10790</name>
</gene>
<evidence type="ECO:0000259" key="2">
    <source>
        <dbReference type="PROSITE" id="PS50878"/>
    </source>
</evidence>
<feature type="domain" description="Reverse transcriptase" evidence="2">
    <location>
        <begin position="1"/>
        <end position="277"/>
    </location>
</feature>
<name>A0ABU9LVK7_9BACT</name>
<sequence length="532" mass="61348">MFLNLALAWKRLRSEIKDRGFVVPPFEVGLIENKLQDWLATMHLKLVQNVYNPTTPEICDVPKGKHLVRPGTLLSTDDLLVYYGIMGGMFDAIHDRVDWARYKIDCSNIMNRAEGDWILSYYPGWSNFRTKSLSLIKEYKYVVVTDISGFFENIDHAVLLSDVRSTGVDEDYIKLLRTCLDTWAMIPGKGLPQGCVPSDLLAKLYLDSLDKLLYNEGYKHARYVDDIRIFCSSYQDAKRAIVFLASAMRKKGLILHSGKTEILDAEEAKYSFEHIDNIIADVTERAKQKKPVILKPVVLMPDDYNRVMVEEDPPVIIKPVHLKATPIDIIKEAFSQHILADPKVYNKTIYHFLLKRLGEAKDDFAADHCVYMLSEHPEETGNVLAYLDSIDYPRANSIIGSYFCSEETVYCYQNYQLITWLNNRENVILPWDVVCRIRAIAFNPQSPRYLKSVARKFIGNHGDISDFERLEELCKTATELEQAELICCLVKHEKGRRNTVFKRLENVSYHNKSAISYVSDTENRLKMKTRRK</sequence>
<dbReference type="InterPro" id="IPR000477">
    <property type="entry name" value="RT_dom"/>
</dbReference>
<dbReference type="EMBL" id="JBCEVZ010000021">
    <property type="protein sequence ID" value="MEL5994695.1"/>
    <property type="molecule type" value="Genomic_DNA"/>
</dbReference>
<evidence type="ECO:0000313" key="3">
    <source>
        <dbReference type="EMBL" id="MEL5994695.1"/>
    </source>
</evidence>